<keyword evidence="3" id="KW-0576">Peroxisome</keyword>
<dbReference type="HOGENOM" id="CLU_895966_0_0_1"/>
<dbReference type="STRING" id="126957.T1IXQ1"/>
<comment type="pathway">
    <text evidence="3">Glycerolipid metabolism; ether lipid biosynthesis.</text>
</comment>
<dbReference type="Proteomes" id="UP000014500">
    <property type="component" value="Unassembled WGS sequence"/>
</dbReference>
<dbReference type="CDD" id="cd09272">
    <property type="entry name" value="RNase_HI_RT_Ty1"/>
    <property type="match status" value="1"/>
</dbReference>
<comment type="subunit">
    <text evidence="3">Homodimer.</text>
</comment>
<dbReference type="PANTHER" id="PTHR46568:SF1">
    <property type="entry name" value="ALKYLDIHYDROXYACETONEPHOSPHATE SYNTHASE, PEROXISOMAL"/>
    <property type="match status" value="1"/>
</dbReference>
<keyword evidence="3" id="KW-0808">Transferase</keyword>
<organism evidence="5 6">
    <name type="scientific">Strigamia maritima</name>
    <name type="common">European centipede</name>
    <name type="synonym">Geophilus maritimus</name>
    <dbReference type="NCBI Taxonomy" id="126957"/>
    <lineage>
        <taxon>Eukaryota</taxon>
        <taxon>Metazoa</taxon>
        <taxon>Ecdysozoa</taxon>
        <taxon>Arthropoda</taxon>
        <taxon>Myriapoda</taxon>
        <taxon>Chilopoda</taxon>
        <taxon>Pleurostigmophora</taxon>
        <taxon>Geophilomorpha</taxon>
        <taxon>Linotaeniidae</taxon>
        <taxon>Strigamia</taxon>
    </lineage>
</organism>
<evidence type="ECO:0000256" key="1">
    <source>
        <dbReference type="ARBA" id="ARBA00008000"/>
    </source>
</evidence>
<sequence>MNAYSGIFDVEGIGTVCSNHMIGNEIHQITLNKVGYALSGKRNLISGNKQNRPTLKFVEHKGLFKLKATRCDGNLSKSNIKPAVKENFEAKTNVVESKSVGDLKLWHRRLMHIGVDSIVKMSNQVVVKELPKLSRRDLECISCIRSKQTKFRVTMSAMEAELIALSELVKEMIWFKRCLNEVGKIQGLEFGNFVVHCDNRTGMHFVKNDVDNSKTKYIDVKIQFEKENYESKLFSLQYINSKENLADILTKRVNYQKIVDLCQTLNDIVRVQLGLFKRIPDLVVWPESHSQVAMLVELATEHNVGLIPIGG</sequence>
<evidence type="ECO:0000313" key="5">
    <source>
        <dbReference type="EnsemblMetazoa" id="SMAR005994-PA"/>
    </source>
</evidence>
<keyword evidence="3" id="KW-0285">Flavoprotein</keyword>
<dbReference type="Pfam" id="PF13976">
    <property type="entry name" value="gag_pre-integrs"/>
    <property type="match status" value="1"/>
</dbReference>
<evidence type="ECO:0000256" key="3">
    <source>
        <dbReference type="RuleBase" id="RU363113"/>
    </source>
</evidence>
<dbReference type="GO" id="GO:0005777">
    <property type="term" value="C:peroxisome"/>
    <property type="evidence" value="ECO:0007669"/>
    <property type="project" value="UniProtKB-SubCell"/>
</dbReference>
<name>T1IXQ1_STRMM</name>
<dbReference type="Gene3D" id="3.30.43.10">
    <property type="entry name" value="Uridine Diphospho-n-acetylenolpyruvylglucosamine Reductase, domain 2"/>
    <property type="match status" value="1"/>
</dbReference>
<feature type="domain" description="GAG-pre-integrase" evidence="4">
    <location>
        <begin position="88"/>
        <end position="148"/>
    </location>
</feature>
<dbReference type="PANTHER" id="PTHR46568">
    <property type="entry name" value="ALKYLDIHYDROXYACETONEPHOSPHATE SYNTHASE, PEROXISOMAL"/>
    <property type="match status" value="1"/>
</dbReference>
<dbReference type="eggNOG" id="KOG0017">
    <property type="taxonomic scope" value="Eukaryota"/>
</dbReference>
<keyword evidence="3" id="KW-0274">FAD</keyword>
<accession>T1IXQ1</accession>
<dbReference type="EC" id="2.5.1.26" evidence="3"/>
<dbReference type="GO" id="GO:0008610">
    <property type="term" value="P:lipid biosynthetic process"/>
    <property type="evidence" value="ECO:0007669"/>
    <property type="project" value="InterPro"/>
</dbReference>
<proteinExistence type="inferred from homology"/>
<dbReference type="InterPro" id="IPR025650">
    <property type="entry name" value="Alkyl-DHAP_Synthase"/>
</dbReference>
<keyword evidence="3" id="KW-0443">Lipid metabolism</keyword>
<comment type="catalytic activity">
    <reaction evidence="3">
        <text>a long chain fatty alcohol + a 1-acylglycerone 3-phosphate = a 1-O-alkylglycerone 3-phosphate + a long-chain fatty acid + H(+)</text>
        <dbReference type="Rhea" id="RHEA:36171"/>
        <dbReference type="ChEBI" id="CHEBI:15378"/>
        <dbReference type="ChEBI" id="CHEBI:17135"/>
        <dbReference type="ChEBI" id="CHEBI:57534"/>
        <dbReference type="ChEBI" id="CHEBI:57560"/>
        <dbReference type="ChEBI" id="CHEBI:73315"/>
        <dbReference type="EC" id="2.5.1.26"/>
    </reaction>
</comment>
<dbReference type="AlphaFoldDB" id="T1IXQ1"/>
<comment type="subcellular location">
    <subcellularLocation>
        <location evidence="3">Peroxisome</location>
    </subcellularLocation>
</comment>
<dbReference type="PhylomeDB" id="T1IXQ1"/>
<keyword evidence="3" id="KW-0444">Lipid biosynthesis</keyword>
<comment type="cofactor">
    <cofactor evidence="3">
        <name>FAD</name>
        <dbReference type="ChEBI" id="CHEBI:57692"/>
    </cofactor>
</comment>
<comment type="similarity">
    <text evidence="1 3">Belongs to the FAD-binding oxidoreductase/transferase type 4 family.</text>
</comment>
<evidence type="ECO:0000313" key="6">
    <source>
        <dbReference type="Proteomes" id="UP000014500"/>
    </source>
</evidence>
<dbReference type="InterPro" id="IPR016167">
    <property type="entry name" value="FAD-bd_PCMH_sub1"/>
</dbReference>
<dbReference type="EnsemblMetazoa" id="SMAR005994-RA">
    <property type="protein sequence ID" value="SMAR005994-PA"/>
    <property type="gene ID" value="SMAR005994"/>
</dbReference>
<reference evidence="6" key="1">
    <citation type="submission" date="2011-05" db="EMBL/GenBank/DDBJ databases">
        <authorList>
            <person name="Richards S.R."/>
            <person name="Qu J."/>
            <person name="Jiang H."/>
            <person name="Jhangiani S.N."/>
            <person name="Agravi P."/>
            <person name="Goodspeed R."/>
            <person name="Gross S."/>
            <person name="Mandapat C."/>
            <person name="Jackson L."/>
            <person name="Mathew T."/>
            <person name="Pu L."/>
            <person name="Thornton R."/>
            <person name="Saada N."/>
            <person name="Wilczek-Boney K.B."/>
            <person name="Lee S."/>
            <person name="Kovar C."/>
            <person name="Wu Y."/>
            <person name="Scherer S.E."/>
            <person name="Worley K.C."/>
            <person name="Muzny D.M."/>
            <person name="Gibbs R."/>
        </authorList>
    </citation>
    <scope>NUCLEOTIDE SEQUENCE</scope>
    <source>
        <strain evidence="6">Brora</strain>
    </source>
</reference>
<comment type="function">
    <text evidence="3">Catalyzes the exchange of an acyl for a long-chain alkyl group and the formation of the ether bond in the biosynthesis of ether phospholipids.</text>
</comment>
<keyword evidence="6" id="KW-1185">Reference proteome</keyword>
<dbReference type="EMBL" id="AFFK01020141">
    <property type="status" value="NOT_ANNOTATED_CDS"/>
    <property type="molecule type" value="Genomic_DNA"/>
</dbReference>
<dbReference type="InterPro" id="IPR025724">
    <property type="entry name" value="GAG-pre-integrase_dom"/>
</dbReference>
<evidence type="ECO:0000259" key="4">
    <source>
        <dbReference type="Pfam" id="PF13976"/>
    </source>
</evidence>
<reference evidence="5" key="2">
    <citation type="submission" date="2015-02" db="UniProtKB">
        <authorList>
            <consortium name="EnsemblMetazoa"/>
        </authorList>
    </citation>
    <scope>IDENTIFICATION</scope>
</reference>
<dbReference type="SUPFAM" id="SSF56176">
    <property type="entry name" value="FAD-binding/transporter-associated domain-like"/>
    <property type="match status" value="1"/>
</dbReference>
<dbReference type="GO" id="GO:0008609">
    <property type="term" value="F:alkylglycerone-phosphate synthase activity"/>
    <property type="evidence" value="ECO:0007669"/>
    <property type="project" value="UniProtKB-EC"/>
</dbReference>
<dbReference type="InterPro" id="IPR036318">
    <property type="entry name" value="FAD-bd_PCMH-like_sf"/>
</dbReference>
<dbReference type="GO" id="GO:0050660">
    <property type="term" value="F:flavin adenine dinucleotide binding"/>
    <property type="evidence" value="ECO:0007669"/>
    <property type="project" value="InterPro"/>
</dbReference>
<protein>
    <recommendedName>
        <fullName evidence="2 3">Alkylglycerone-phosphate synthase</fullName>
        <shortName evidence="3">Alkyl-DHAP synthase</shortName>
        <ecNumber evidence="3">2.5.1.26</ecNumber>
    </recommendedName>
</protein>
<dbReference type="eggNOG" id="KOG1233">
    <property type="taxonomic scope" value="Eukaryota"/>
</dbReference>
<evidence type="ECO:0000256" key="2">
    <source>
        <dbReference type="ARBA" id="ARBA00031574"/>
    </source>
</evidence>